<gene>
    <name evidence="12" type="ORF">THAPSDRAFT_1936</name>
</gene>
<dbReference type="EC" id="1.11.1.24" evidence="1"/>
<evidence type="ECO:0000256" key="4">
    <source>
        <dbReference type="ARBA" id="ARBA00023002"/>
    </source>
</evidence>
<evidence type="ECO:0000256" key="9">
    <source>
        <dbReference type="ARBA" id="ARBA00049091"/>
    </source>
</evidence>
<dbReference type="Pfam" id="PF00578">
    <property type="entry name" value="AhpC-TSA"/>
    <property type="match status" value="1"/>
</dbReference>
<dbReference type="eggNOG" id="KOG0855">
    <property type="taxonomic scope" value="Eukaryota"/>
</dbReference>
<dbReference type="PANTHER" id="PTHR42801">
    <property type="entry name" value="THIOREDOXIN-DEPENDENT PEROXIDE REDUCTASE"/>
    <property type="match status" value="1"/>
</dbReference>
<keyword evidence="5" id="KW-1015">Disulfide bond</keyword>
<evidence type="ECO:0000256" key="3">
    <source>
        <dbReference type="ARBA" id="ARBA00022862"/>
    </source>
</evidence>
<keyword evidence="6" id="KW-0676">Redox-active center</keyword>
<feature type="domain" description="Thioredoxin" evidence="11">
    <location>
        <begin position="77"/>
        <end position="231"/>
    </location>
</feature>
<dbReference type="GO" id="GO:0008379">
    <property type="term" value="F:thioredoxin peroxidase activity"/>
    <property type="evidence" value="ECO:0000318"/>
    <property type="project" value="GO_Central"/>
</dbReference>
<dbReference type="GO" id="GO:0045454">
    <property type="term" value="P:cell redox homeostasis"/>
    <property type="evidence" value="ECO:0000318"/>
    <property type="project" value="GO_Central"/>
</dbReference>
<evidence type="ECO:0000259" key="11">
    <source>
        <dbReference type="PROSITE" id="PS51352"/>
    </source>
</evidence>
<comment type="similarity">
    <text evidence="8">Belongs to the peroxiredoxin family. BCP/PrxQ subfamily.</text>
</comment>
<evidence type="ECO:0000256" key="5">
    <source>
        <dbReference type="ARBA" id="ARBA00023157"/>
    </source>
</evidence>
<dbReference type="Gene3D" id="3.40.30.10">
    <property type="entry name" value="Glutaredoxin"/>
    <property type="match status" value="1"/>
</dbReference>
<dbReference type="AlphaFoldDB" id="B8BSC5"/>
<reference evidence="12 13" key="2">
    <citation type="journal article" date="2008" name="Nature">
        <title>The Phaeodactylum genome reveals the evolutionary history of diatom genomes.</title>
        <authorList>
            <person name="Bowler C."/>
            <person name="Allen A.E."/>
            <person name="Badger J.H."/>
            <person name="Grimwood J."/>
            <person name="Jabbari K."/>
            <person name="Kuo A."/>
            <person name="Maheswari U."/>
            <person name="Martens C."/>
            <person name="Maumus F."/>
            <person name="Otillar R.P."/>
            <person name="Rayko E."/>
            <person name="Salamov A."/>
            <person name="Vandepoele K."/>
            <person name="Beszteri B."/>
            <person name="Gruber A."/>
            <person name="Heijde M."/>
            <person name="Katinka M."/>
            <person name="Mock T."/>
            <person name="Valentin K."/>
            <person name="Verret F."/>
            <person name="Berges J.A."/>
            <person name="Brownlee C."/>
            <person name="Cadoret J.P."/>
            <person name="Chiovitti A."/>
            <person name="Choi C.J."/>
            <person name="Coesel S."/>
            <person name="De Martino A."/>
            <person name="Detter J.C."/>
            <person name="Durkin C."/>
            <person name="Falciatore A."/>
            <person name="Fournet J."/>
            <person name="Haruta M."/>
            <person name="Huysman M.J."/>
            <person name="Jenkins B.D."/>
            <person name="Jiroutova K."/>
            <person name="Jorgensen R.E."/>
            <person name="Joubert Y."/>
            <person name="Kaplan A."/>
            <person name="Kroger N."/>
            <person name="Kroth P.G."/>
            <person name="La Roche J."/>
            <person name="Lindquist E."/>
            <person name="Lommer M."/>
            <person name="Martin-Jezequel V."/>
            <person name="Lopez P.J."/>
            <person name="Lucas S."/>
            <person name="Mangogna M."/>
            <person name="McGinnis K."/>
            <person name="Medlin L.K."/>
            <person name="Montsant A."/>
            <person name="Oudot-Le Secq M.P."/>
            <person name="Napoli C."/>
            <person name="Obornik M."/>
            <person name="Parker M.S."/>
            <person name="Petit J.L."/>
            <person name="Porcel B.M."/>
            <person name="Poulsen N."/>
            <person name="Robison M."/>
            <person name="Rychlewski L."/>
            <person name="Rynearson T.A."/>
            <person name="Schmutz J."/>
            <person name="Shapiro H."/>
            <person name="Siaut M."/>
            <person name="Stanley M."/>
            <person name="Sussman M.R."/>
            <person name="Taylor A.R."/>
            <person name="Vardi A."/>
            <person name="von Dassow P."/>
            <person name="Vyverman W."/>
            <person name="Willis A."/>
            <person name="Wyrwicz L.S."/>
            <person name="Rokhsar D.S."/>
            <person name="Weissenbach J."/>
            <person name="Armbrust E.V."/>
            <person name="Green B.R."/>
            <person name="Van de Peer Y."/>
            <person name="Grigoriev I.V."/>
        </authorList>
    </citation>
    <scope>NUCLEOTIDE SEQUENCE [LARGE SCALE GENOMIC DNA]</scope>
    <source>
        <strain evidence="12 13">CCMP1335</strain>
    </source>
</reference>
<dbReference type="InterPro" id="IPR036249">
    <property type="entry name" value="Thioredoxin-like_sf"/>
</dbReference>
<dbReference type="InParanoid" id="B8BSC5"/>
<dbReference type="KEGG" id="tps:THAPSDRAFT_1936"/>
<dbReference type="PROSITE" id="PS51352">
    <property type="entry name" value="THIOREDOXIN_2"/>
    <property type="match status" value="1"/>
</dbReference>
<keyword evidence="3" id="KW-0049">Antioxidant</keyword>
<accession>B8BSC5</accession>
<dbReference type="RefSeq" id="XP_002287054.1">
    <property type="nucleotide sequence ID" value="XM_002287018.1"/>
</dbReference>
<evidence type="ECO:0000256" key="6">
    <source>
        <dbReference type="ARBA" id="ARBA00023284"/>
    </source>
</evidence>
<feature type="chain" id="PRO_5002868554" description="thioredoxin-dependent peroxiredoxin" evidence="10">
    <location>
        <begin position="22"/>
        <end position="232"/>
    </location>
</feature>
<evidence type="ECO:0000313" key="12">
    <source>
        <dbReference type="EMBL" id="EED96695.1"/>
    </source>
</evidence>
<dbReference type="GO" id="GO:0005737">
    <property type="term" value="C:cytoplasm"/>
    <property type="evidence" value="ECO:0000318"/>
    <property type="project" value="GO_Central"/>
</dbReference>
<evidence type="ECO:0000256" key="8">
    <source>
        <dbReference type="ARBA" id="ARBA00038489"/>
    </source>
</evidence>
<keyword evidence="10" id="KW-0732">Signal</keyword>
<evidence type="ECO:0000313" key="13">
    <source>
        <dbReference type="Proteomes" id="UP000001449"/>
    </source>
</evidence>
<name>B8BSC5_THAPS</name>
<dbReference type="InterPro" id="IPR050924">
    <property type="entry name" value="Peroxiredoxin_BCP/PrxQ"/>
</dbReference>
<evidence type="ECO:0000256" key="2">
    <source>
        <dbReference type="ARBA" id="ARBA00022559"/>
    </source>
</evidence>
<dbReference type="PaxDb" id="35128-Thaps31169"/>
<dbReference type="GeneID" id="7447599"/>
<dbReference type="GO" id="GO:0034599">
    <property type="term" value="P:cellular response to oxidative stress"/>
    <property type="evidence" value="ECO:0000318"/>
    <property type="project" value="GO_Central"/>
</dbReference>
<dbReference type="InterPro" id="IPR013766">
    <property type="entry name" value="Thioredoxin_domain"/>
</dbReference>
<keyword evidence="13" id="KW-1185">Reference proteome</keyword>
<proteinExistence type="inferred from homology"/>
<dbReference type="EMBL" id="CM000638">
    <property type="protein sequence ID" value="EED96695.1"/>
    <property type="molecule type" value="Genomic_DNA"/>
</dbReference>
<evidence type="ECO:0000256" key="1">
    <source>
        <dbReference type="ARBA" id="ARBA00013017"/>
    </source>
</evidence>
<reference evidence="12 13" key="1">
    <citation type="journal article" date="2004" name="Science">
        <title>The genome of the diatom Thalassiosira pseudonana: ecology, evolution, and metabolism.</title>
        <authorList>
            <person name="Armbrust E.V."/>
            <person name="Berges J.A."/>
            <person name="Bowler C."/>
            <person name="Green B.R."/>
            <person name="Martinez D."/>
            <person name="Putnam N.H."/>
            <person name="Zhou S."/>
            <person name="Allen A.E."/>
            <person name="Apt K.E."/>
            <person name="Bechner M."/>
            <person name="Brzezinski M.A."/>
            <person name="Chaal B.K."/>
            <person name="Chiovitti A."/>
            <person name="Davis A.K."/>
            <person name="Demarest M.S."/>
            <person name="Detter J.C."/>
            <person name="Glavina T."/>
            <person name="Goodstein D."/>
            <person name="Hadi M.Z."/>
            <person name="Hellsten U."/>
            <person name="Hildebrand M."/>
            <person name="Jenkins B.D."/>
            <person name="Jurka J."/>
            <person name="Kapitonov V.V."/>
            <person name="Kroger N."/>
            <person name="Lau W.W."/>
            <person name="Lane T.W."/>
            <person name="Larimer F.W."/>
            <person name="Lippmeier J.C."/>
            <person name="Lucas S."/>
            <person name="Medina M."/>
            <person name="Montsant A."/>
            <person name="Obornik M."/>
            <person name="Parker M.S."/>
            <person name="Palenik B."/>
            <person name="Pazour G.J."/>
            <person name="Richardson P.M."/>
            <person name="Rynearson T.A."/>
            <person name="Saito M.A."/>
            <person name="Schwartz D.C."/>
            <person name="Thamatrakoln K."/>
            <person name="Valentin K."/>
            <person name="Vardi A."/>
            <person name="Wilkerson F.P."/>
            <person name="Rokhsar D.S."/>
        </authorList>
    </citation>
    <scope>NUCLEOTIDE SEQUENCE [LARGE SCALE GENOMIC DNA]</scope>
    <source>
        <strain evidence="12 13">CCMP1335</strain>
    </source>
</reference>
<dbReference type="Proteomes" id="UP000001449">
    <property type="component" value="Chromosome 1"/>
</dbReference>
<evidence type="ECO:0000256" key="10">
    <source>
        <dbReference type="SAM" id="SignalP"/>
    </source>
</evidence>
<dbReference type="STRING" id="35128.B8BSC5"/>
<organism evidence="12 13">
    <name type="scientific">Thalassiosira pseudonana</name>
    <name type="common">Marine diatom</name>
    <name type="synonym">Cyclotella nana</name>
    <dbReference type="NCBI Taxonomy" id="35128"/>
    <lineage>
        <taxon>Eukaryota</taxon>
        <taxon>Sar</taxon>
        <taxon>Stramenopiles</taxon>
        <taxon>Ochrophyta</taxon>
        <taxon>Bacillariophyta</taxon>
        <taxon>Coscinodiscophyceae</taxon>
        <taxon>Thalassiosirophycidae</taxon>
        <taxon>Thalassiosirales</taxon>
        <taxon>Thalassiosiraceae</taxon>
        <taxon>Thalassiosira</taxon>
    </lineage>
</organism>
<comment type="catalytic activity">
    <reaction evidence="9">
        <text>a hydroperoxide + [thioredoxin]-dithiol = an alcohol + [thioredoxin]-disulfide + H2O</text>
        <dbReference type="Rhea" id="RHEA:62620"/>
        <dbReference type="Rhea" id="RHEA-COMP:10698"/>
        <dbReference type="Rhea" id="RHEA-COMP:10700"/>
        <dbReference type="ChEBI" id="CHEBI:15377"/>
        <dbReference type="ChEBI" id="CHEBI:29950"/>
        <dbReference type="ChEBI" id="CHEBI:30879"/>
        <dbReference type="ChEBI" id="CHEBI:35924"/>
        <dbReference type="ChEBI" id="CHEBI:50058"/>
        <dbReference type="EC" id="1.11.1.24"/>
    </reaction>
</comment>
<keyword evidence="4" id="KW-0560">Oxidoreductase</keyword>
<dbReference type="PANTHER" id="PTHR42801:SF4">
    <property type="entry name" value="AHPC_TSA FAMILY PROTEIN"/>
    <property type="match status" value="1"/>
</dbReference>
<feature type="signal peptide" evidence="10">
    <location>
        <begin position="1"/>
        <end position="21"/>
    </location>
</feature>
<dbReference type="InterPro" id="IPR000866">
    <property type="entry name" value="AhpC/TSA"/>
</dbReference>
<dbReference type="HOGENOM" id="CLU_042529_14_2_1"/>
<dbReference type="CDD" id="cd03017">
    <property type="entry name" value="PRX_BCP"/>
    <property type="match status" value="1"/>
</dbReference>
<protein>
    <recommendedName>
        <fullName evidence="1">thioredoxin-dependent peroxiredoxin</fullName>
        <ecNumber evidence="1">1.11.1.24</ecNumber>
    </recommendedName>
    <alternativeName>
        <fullName evidence="7">Thioredoxin peroxidase</fullName>
    </alternativeName>
</protein>
<dbReference type="SUPFAM" id="SSF52833">
    <property type="entry name" value="Thioredoxin-like"/>
    <property type="match status" value="1"/>
</dbReference>
<evidence type="ECO:0000256" key="7">
    <source>
        <dbReference type="ARBA" id="ARBA00032824"/>
    </source>
</evidence>
<sequence>MISTQLLSLLTIYSTVCVCNAYTPPSLPSKSPLTQPKISINSRRAFINHATSIATGTITTSALFLPRLSNAASSSPLSLGSPAPSFTLPNSKGQQVTLDSLSSSGKWTVLYFFPGAFTSGCTLEARKFQEDVDKYHALNSQIVGVSVDSVDKNSAFCREEKLDFFMLTDEGGSISKAYGSSLSIPGFGTFSNRQTYIIDPQQNVRWVFVDVESHIPRHSAEVLEKLKELQAV</sequence>
<keyword evidence="2" id="KW-0575">Peroxidase</keyword>